<protein>
    <submittedName>
        <fullName evidence="3">Perilipin-3-like</fullName>
    </submittedName>
</protein>
<keyword evidence="2" id="KW-1185">Reference proteome</keyword>
<proteinExistence type="predicted"/>
<sequence length="110" mass="12103">MARTSKAAPEMRSAVEEIIVPIAERMRKTMGQMMTTMAEEMGKVLVATIRDVVGSLVSEMVRTLTHALHPMLNSNSERPQTMERDTSNAVRSLKDTVAILQNTSLSNSAI</sequence>
<evidence type="ECO:0000313" key="2">
    <source>
        <dbReference type="Proteomes" id="UP000050794"/>
    </source>
</evidence>
<reference evidence="1 2" key="2">
    <citation type="submission" date="2018-11" db="EMBL/GenBank/DDBJ databases">
        <authorList>
            <consortium name="Pathogen Informatics"/>
        </authorList>
    </citation>
    <scope>NUCLEOTIDE SEQUENCE [LARGE SCALE GENOMIC DNA]</scope>
</reference>
<dbReference type="EMBL" id="UYWY01003066">
    <property type="protein sequence ID" value="VDM28512.1"/>
    <property type="molecule type" value="Genomic_DNA"/>
</dbReference>
<gene>
    <name evidence="1" type="ORF">TCNE_LOCUS2795</name>
</gene>
<evidence type="ECO:0000313" key="1">
    <source>
        <dbReference type="EMBL" id="VDM28512.1"/>
    </source>
</evidence>
<name>A0A183U2S5_TOXCA</name>
<dbReference type="Proteomes" id="UP000050794">
    <property type="component" value="Unassembled WGS sequence"/>
</dbReference>
<dbReference type="WBParaSite" id="TCNE_0000279501-mRNA-1">
    <property type="protein sequence ID" value="TCNE_0000279501-mRNA-1"/>
    <property type="gene ID" value="TCNE_0000279501"/>
</dbReference>
<evidence type="ECO:0000313" key="3">
    <source>
        <dbReference type="WBParaSite" id="TCNE_0000279501-mRNA-1"/>
    </source>
</evidence>
<dbReference type="AlphaFoldDB" id="A0A183U2S5"/>
<organism evidence="2 3">
    <name type="scientific">Toxocara canis</name>
    <name type="common">Canine roundworm</name>
    <dbReference type="NCBI Taxonomy" id="6265"/>
    <lineage>
        <taxon>Eukaryota</taxon>
        <taxon>Metazoa</taxon>
        <taxon>Ecdysozoa</taxon>
        <taxon>Nematoda</taxon>
        <taxon>Chromadorea</taxon>
        <taxon>Rhabditida</taxon>
        <taxon>Spirurina</taxon>
        <taxon>Ascaridomorpha</taxon>
        <taxon>Ascaridoidea</taxon>
        <taxon>Toxocaridae</taxon>
        <taxon>Toxocara</taxon>
    </lineage>
</organism>
<accession>A0A183U2S5</accession>
<reference evidence="3" key="1">
    <citation type="submission" date="2016-06" db="UniProtKB">
        <authorList>
            <consortium name="WormBaseParasite"/>
        </authorList>
    </citation>
    <scope>IDENTIFICATION</scope>
</reference>